<name>A0A3M7PEL0_BRAPC</name>
<organism evidence="1 2">
    <name type="scientific">Brachionus plicatilis</name>
    <name type="common">Marine rotifer</name>
    <name type="synonym">Brachionus muelleri</name>
    <dbReference type="NCBI Taxonomy" id="10195"/>
    <lineage>
        <taxon>Eukaryota</taxon>
        <taxon>Metazoa</taxon>
        <taxon>Spiralia</taxon>
        <taxon>Gnathifera</taxon>
        <taxon>Rotifera</taxon>
        <taxon>Eurotatoria</taxon>
        <taxon>Monogononta</taxon>
        <taxon>Pseudotrocha</taxon>
        <taxon>Ploima</taxon>
        <taxon>Brachionidae</taxon>
        <taxon>Brachionus</taxon>
    </lineage>
</organism>
<sequence>MYKIIGLKNPRKNFVKFKYNLKPILANVVKENQVVVKGERSVAPSTPRVYRSKLTGSKVFQTLLFSSFTFLFNNRHDPNLSYQNIVHVLNDMRNDMNRGFEKLNHCEEYEKSNLIISINFTRIRANLDDNVFLIEQKH</sequence>
<protein>
    <submittedName>
        <fullName evidence="1">Uncharacterized protein</fullName>
    </submittedName>
</protein>
<evidence type="ECO:0000313" key="1">
    <source>
        <dbReference type="EMBL" id="RMZ97492.1"/>
    </source>
</evidence>
<dbReference type="Proteomes" id="UP000276133">
    <property type="component" value="Unassembled WGS sequence"/>
</dbReference>
<comment type="caution">
    <text evidence="1">The sequence shown here is derived from an EMBL/GenBank/DDBJ whole genome shotgun (WGS) entry which is preliminary data.</text>
</comment>
<gene>
    <name evidence="1" type="ORF">BpHYR1_000237</name>
</gene>
<dbReference type="AlphaFoldDB" id="A0A3M7PEL0"/>
<proteinExistence type="predicted"/>
<dbReference type="EMBL" id="REGN01011384">
    <property type="protein sequence ID" value="RMZ97492.1"/>
    <property type="molecule type" value="Genomic_DNA"/>
</dbReference>
<reference evidence="1 2" key="1">
    <citation type="journal article" date="2018" name="Sci. Rep.">
        <title>Genomic signatures of local adaptation to the degree of environmental predictability in rotifers.</title>
        <authorList>
            <person name="Franch-Gras L."/>
            <person name="Hahn C."/>
            <person name="Garcia-Roger E.M."/>
            <person name="Carmona M.J."/>
            <person name="Serra M."/>
            <person name="Gomez A."/>
        </authorList>
    </citation>
    <scope>NUCLEOTIDE SEQUENCE [LARGE SCALE GENOMIC DNA]</scope>
    <source>
        <strain evidence="1">HYR1</strain>
    </source>
</reference>
<keyword evidence="2" id="KW-1185">Reference proteome</keyword>
<evidence type="ECO:0000313" key="2">
    <source>
        <dbReference type="Proteomes" id="UP000276133"/>
    </source>
</evidence>
<accession>A0A3M7PEL0</accession>